<feature type="compositionally biased region" description="Polar residues" evidence="4">
    <location>
        <begin position="116"/>
        <end position="129"/>
    </location>
</feature>
<accession>A0A7W3ZNI4</accession>
<dbReference type="GO" id="GO:0003677">
    <property type="term" value="F:DNA binding"/>
    <property type="evidence" value="ECO:0007669"/>
    <property type="project" value="UniProtKB-KW"/>
</dbReference>
<keyword evidence="1" id="KW-0805">Transcription regulation</keyword>
<name>A0A7W3ZNI4_9ACTN</name>
<dbReference type="PANTHER" id="PTHR36511">
    <property type="entry name" value="MERR FAMILY BACTERIAL REGULATORY PROTEIN"/>
    <property type="match status" value="1"/>
</dbReference>
<evidence type="ECO:0000313" key="6">
    <source>
        <dbReference type="EMBL" id="MBB1254636.1"/>
    </source>
</evidence>
<evidence type="ECO:0000256" key="3">
    <source>
        <dbReference type="ARBA" id="ARBA00023163"/>
    </source>
</evidence>
<gene>
    <name evidence="6" type="ORF">H3146_14880</name>
</gene>
<comment type="caution">
    <text evidence="6">The sequence shown here is derived from an EMBL/GenBank/DDBJ whole genome shotgun (WGS) entry which is preliminary data.</text>
</comment>
<dbReference type="InterPro" id="IPR001387">
    <property type="entry name" value="Cro/C1-type_HTH"/>
</dbReference>
<evidence type="ECO:0000256" key="4">
    <source>
        <dbReference type="SAM" id="MobiDB-lite"/>
    </source>
</evidence>
<keyword evidence="3" id="KW-0804">Transcription</keyword>
<dbReference type="RefSeq" id="WP_181354614.1">
    <property type="nucleotide sequence ID" value="NZ_JABJWZ010000126.1"/>
</dbReference>
<sequence>MTPHQEKPFDAIDALLQQARPLPDPAERERLRTAGGLSRADVARALEVSTSTITAWESGRTPAKEHRAAYARLLEGLAQHYPPPASPQTSAPHEGGRESTPQASNPPDTKPGDLVQEQTADPASATPTGGATDLPRKRPAPARSSGPHQPTAATSPGDPAADAHFPAGPLAVLDGDGTAHLVDGRTVDCPPSTVPELVAWALQAGIGQPRLHRAGRDGDPLIVLTTKAATRLGLPEQLTDRRGLRLPEDHPVVREVLTAGWQLTRRGFGPWARIYRPVEGRRRQCVQLAVLPWDALDTRAWGDTTTLPAADIARVLGTYATRVLTPRGSTAVTGLELMTALRPPTRAVRTEDGNSWTSGPVPGSLTHPVDPAPPEAPEEHPAAAGRADDQVLDEEAYEWTRDPELLTDAECALPWAVGLDVNMAFAAAANRLNVGLGEPVHTDGPRFDKRLPGCWYVDLSHLETDPRLPSPFTPHGGRPTGPAWYATPTVAYAQELGADVRPLEAWLRPEAGPYLDPWYERLRDAYLATMADLGVGKGLSAPEFLAAMEHHKTADPAMAAVLAAIKSTVKGGIGKLRERPQGARYRPGERWPALERPTWRPDIRAAVIAQARTNMHRKMRAMAEKAGLFPLAVLSDCVVYPAPGPTPLDVLPHDPATGKPLPGTFRLGVSPGMVKHEGTLPLWRCAELLETGANPARHIKDGGH</sequence>
<feature type="region of interest" description="Disordered" evidence="4">
    <location>
        <begin position="18"/>
        <end position="37"/>
    </location>
</feature>
<keyword evidence="2" id="KW-0238">DNA-binding</keyword>
<feature type="compositionally biased region" description="Basic and acidic residues" evidence="4">
    <location>
        <begin position="377"/>
        <end position="388"/>
    </location>
</feature>
<dbReference type="CDD" id="cd00093">
    <property type="entry name" value="HTH_XRE"/>
    <property type="match status" value="1"/>
</dbReference>
<dbReference type="NCBIfam" id="NF047542">
    <property type="entry name" value="telomere_Tap"/>
    <property type="match status" value="1"/>
</dbReference>
<dbReference type="Pfam" id="PF13560">
    <property type="entry name" value="HTH_31"/>
    <property type="match status" value="1"/>
</dbReference>
<proteinExistence type="predicted"/>
<dbReference type="EMBL" id="JABJWZ010000126">
    <property type="protein sequence ID" value="MBB1254636.1"/>
    <property type="molecule type" value="Genomic_DNA"/>
</dbReference>
<dbReference type="PROSITE" id="PS50943">
    <property type="entry name" value="HTH_CROC1"/>
    <property type="match status" value="1"/>
</dbReference>
<feature type="domain" description="HTH cro/C1-type" evidence="5">
    <location>
        <begin position="30"/>
        <end position="61"/>
    </location>
</feature>
<dbReference type="Proteomes" id="UP000525686">
    <property type="component" value="Unassembled WGS sequence"/>
</dbReference>
<dbReference type="InterPro" id="IPR010982">
    <property type="entry name" value="Lambda_DNA-bd_dom_sf"/>
</dbReference>
<reference evidence="7" key="1">
    <citation type="submission" date="2020-05" db="EMBL/GenBank/DDBJ databases">
        <title>Classification of alakaliphilic streptomycetes isolated from an alkaline soil next to Lonar Crater, India and a proposal for the recognition of Streptomyces alkaliterrae sp. nov.</title>
        <authorList>
            <person name="Golinska P."/>
        </authorList>
    </citation>
    <scope>NUCLEOTIDE SEQUENCE [LARGE SCALE GENOMIC DNA]</scope>
    <source>
        <strain evidence="7">OF3</strain>
    </source>
</reference>
<evidence type="ECO:0000259" key="5">
    <source>
        <dbReference type="PROSITE" id="PS50943"/>
    </source>
</evidence>
<organism evidence="6 7">
    <name type="scientific">Streptomyces alkaliterrae</name>
    <dbReference type="NCBI Taxonomy" id="2213162"/>
    <lineage>
        <taxon>Bacteria</taxon>
        <taxon>Bacillati</taxon>
        <taxon>Actinomycetota</taxon>
        <taxon>Actinomycetes</taxon>
        <taxon>Kitasatosporales</taxon>
        <taxon>Streptomycetaceae</taxon>
        <taxon>Streptomyces</taxon>
    </lineage>
</organism>
<feature type="region of interest" description="Disordered" evidence="4">
    <location>
        <begin position="345"/>
        <end position="388"/>
    </location>
</feature>
<protein>
    <submittedName>
        <fullName evidence="6">Helix-turn-helix domain-containing protein</fullName>
    </submittedName>
</protein>
<dbReference type="InterPro" id="IPR052359">
    <property type="entry name" value="HTH-type_reg/antitoxin"/>
</dbReference>
<evidence type="ECO:0000313" key="7">
    <source>
        <dbReference type="Proteomes" id="UP000525686"/>
    </source>
</evidence>
<dbReference type="AlphaFoldDB" id="A0A7W3ZNI4"/>
<feature type="region of interest" description="Disordered" evidence="4">
    <location>
        <begin position="79"/>
        <end position="171"/>
    </location>
</feature>
<dbReference type="Gene3D" id="1.10.260.40">
    <property type="entry name" value="lambda repressor-like DNA-binding domains"/>
    <property type="match status" value="1"/>
</dbReference>
<dbReference type="SUPFAM" id="SSF47413">
    <property type="entry name" value="lambda repressor-like DNA-binding domains"/>
    <property type="match status" value="1"/>
</dbReference>
<evidence type="ECO:0000256" key="2">
    <source>
        <dbReference type="ARBA" id="ARBA00023125"/>
    </source>
</evidence>
<dbReference type="PANTHER" id="PTHR36511:SF3">
    <property type="entry name" value="ANTITOXIN HIGA-2"/>
    <property type="match status" value="1"/>
</dbReference>
<evidence type="ECO:0000256" key="1">
    <source>
        <dbReference type="ARBA" id="ARBA00023015"/>
    </source>
</evidence>